<accession>A0ABY4S459</accession>
<evidence type="ECO:0000313" key="6">
    <source>
        <dbReference type="EMBL" id="URI07224.1"/>
    </source>
</evidence>
<proteinExistence type="inferred from homology"/>
<evidence type="ECO:0000256" key="2">
    <source>
        <dbReference type="ARBA" id="ARBA00010742"/>
    </source>
</evidence>
<feature type="domain" description="SsuA/THI5-like" evidence="5">
    <location>
        <begin position="46"/>
        <end position="260"/>
    </location>
</feature>
<feature type="signal peptide" evidence="4">
    <location>
        <begin position="1"/>
        <end position="29"/>
    </location>
</feature>
<dbReference type="InterPro" id="IPR015168">
    <property type="entry name" value="SsuA/THI5"/>
</dbReference>
<keyword evidence="3 4" id="KW-0732">Signal</keyword>
<evidence type="ECO:0000256" key="3">
    <source>
        <dbReference type="ARBA" id="ARBA00022729"/>
    </source>
</evidence>
<gene>
    <name evidence="6" type="ORF">MW290_00945</name>
</gene>
<comment type="subcellular location">
    <subcellularLocation>
        <location evidence="1">Periplasm</location>
    </subcellularLocation>
</comment>
<dbReference type="Proteomes" id="UP001056201">
    <property type="component" value="Chromosome 1"/>
</dbReference>
<dbReference type="PANTHER" id="PTHR30024:SF47">
    <property type="entry name" value="TAURINE-BINDING PERIPLASMIC PROTEIN"/>
    <property type="match status" value="1"/>
</dbReference>
<dbReference type="RefSeq" id="WP_250195489.1">
    <property type="nucleotide sequence ID" value="NZ_CP097635.1"/>
</dbReference>
<evidence type="ECO:0000256" key="1">
    <source>
        <dbReference type="ARBA" id="ARBA00004418"/>
    </source>
</evidence>
<protein>
    <submittedName>
        <fullName evidence="6">ABC transporter substrate-binding protein</fullName>
    </submittedName>
</protein>
<evidence type="ECO:0000256" key="4">
    <source>
        <dbReference type="SAM" id="SignalP"/>
    </source>
</evidence>
<feature type="chain" id="PRO_5046368214" evidence="4">
    <location>
        <begin position="30"/>
        <end position="337"/>
    </location>
</feature>
<keyword evidence="7" id="KW-1185">Reference proteome</keyword>
<evidence type="ECO:0000313" key="7">
    <source>
        <dbReference type="Proteomes" id="UP001056201"/>
    </source>
</evidence>
<name>A0ABY4S459_AQUTE</name>
<evidence type="ECO:0000259" key="5">
    <source>
        <dbReference type="Pfam" id="PF09084"/>
    </source>
</evidence>
<comment type="similarity">
    <text evidence="2">Belongs to the bacterial solute-binding protein SsuA/TauA family.</text>
</comment>
<dbReference type="PANTHER" id="PTHR30024">
    <property type="entry name" value="ALIPHATIC SULFONATES-BINDING PROTEIN-RELATED"/>
    <property type="match status" value="1"/>
</dbReference>
<dbReference type="EMBL" id="CP097635">
    <property type="protein sequence ID" value="URI07224.1"/>
    <property type="molecule type" value="Genomic_DNA"/>
</dbReference>
<dbReference type="Gene3D" id="3.40.190.10">
    <property type="entry name" value="Periplasmic binding protein-like II"/>
    <property type="match status" value="2"/>
</dbReference>
<reference evidence="6" key="1">
    <citation type="submission" date="2022-05" db="EMBL/GenBank/DDBJ databases">
        <title>An RpoN-dependent PEP-CTERM gene is involved in floc formation of an Aquincola tertiaricarbonis strain.</title>
        <authorList>
            <person name="Qiu D."/>
            <person name="Xia M."/>
        </authorList>
    </citation>
    <scope>NUCLEOTIDE SEQUENCE</scope>
    <source>
        <strain evidence="6">RN12</strain>
    </source>
</reference>
<organism evidence="6 7">
    <name type="scientific">Aquincola tertiaricarbonis</name>
    <dbReference type="NCBI Taxonomy" id="391953"/>
    <lineage>
        <taxon>Bacteria</taxon>
        <taxon>Pseudomonadati</taxon>
        <taxon>Pseudomonadota</taxon>
        <taxon>Betaproteobacteria</taxon>
        <taxon>Burkholderiales</taxon>
        <taxon>Sphaerotilaceae</taxon>
        <taxon>Aquincola</taxon>
    </lineage>
</organism>
<dbReference type="Pfam" id="PF09084">
    <property type="entry name" value="NMT1"/>
    <property type="match status" value="1"/>
</dbReference>
<sequence>MNWPTLLCRLALGLALLAGLATVSKASMAAPLRLMVAGIDKQIYLPAVLAERLGYFAAQGLQVELLSESSGVHAEDQLLTGAVQGVVGFYDHTIALQAKGKFVQAVVQLGQAPGEALLVAAARAEGLRSLSALEGRTLGVTGLGASTQGLTQYLAAQQGLKPAALHFVAVGSGDSFATALQQGRIDAGTTSEPTVTRLLRSGQAQLLADLRTPAATRQLLGGPYPGASLYVSTRWAAGHADELQRVVNALVQALRYIAGHSAGQIADQLPPEYLQGDRAAYVAALQASLPMFTPDGVMPAGGPETVLRVMQATQRGLQGRVIDLERTYTDAFARAAR</sequence>
<dbReference type="SUPFAM" id="SSF53850">
    <property type="entry name" value="Periplasmic binding protein-like II"/>
    <property type="match status" value="1"/>
</dbReference>